<dbReference type="Proteomes" id="UP000184041">
    <property type="component" value="Unassembled WGS sequence"/>
</dbReference>
<keyword evidence="2" id="KW-1185">Reference proteome</keyword>
<dbReference type="AlphaFoldDB" id="A0A1M4V8L7"/>
<name>A0A1M4V8L7_9BACT</name>
<protein>
    <submittedName>
        <fullName evidence="1">Uncharacterized protein</fullName>
    </submittedName>
</protein>
<dbReference type="EMBL" id="FQUS01000002">
    <property type="protein sequence ID" value="SHE65309.1"/>
    <property type="molecule type" value="Genomic_DNA"/>
</dbReference>
<evidence type="ECO:0000313" key="1">
    <source>
        <dbReference type="EMBL" id="SHE65309.1"/>
    </source>
</evidence>
<reference evidence="1 2" key="1">
    <citation type="submission" date="2016-11" db="EMBL/GenBank/DDBJ databases">
        <authorList>
            <person name="Jaros S."/>
            <person name="Januszkiewicz K."/>
            <person name="Wedrychowicz H."/>
        </authorList>
    </citation>
    <scope>NUCLEOTIDE SEQUENCE [LARGE SCALE GENOMIC DNA]</scope>
    <source>
        <strain evidence="1 2">DSM 21986</strain>
    </source>
</reference>
<accession>A0A1M4V8L7</accession>
<proteinExistence type="predicted"/>
<gene>
    <name evidence="1" type="ORF">SAMN05443144_102229</name>
</gene>
<sequence>MDFFNLGTLCKTVLLATLFILMHPNPSLCLIHYSFEYAQRSILTNIPCFKRYYKKEGALNLADLSLINL</sequence>
<evidence type="ECO:0000313" key="2">
    <source>
        <dbReference type="Proteomes" id="UP000184041"/>
    </source>
</evidence>
<organism evidence="1 2">
    <name type="scientific">Fodinibius roseus</name>
    <dbReference type="NCBI Taxonomy" id="1194090"/>
    <lineage>
        <taxon>Bacteria</taxon>
        <taxon>Pseudomonadati</taxon>
        <taxon>Balneolota</taxon>
        <taxon>Balneolia</taxon>
        <taxon>Balneolales</taxon>
        <taxon>Balneolaceae</taxon>
        <taxon>Fodinibius</taxon>
    </lineage>
</organism>